<reference evidence="1 2" key="1">
    <citation type="submission" date="2018-11" db="EMBL/GenBank/DDBJ databases">
        <authorList>
            <consortium name="Pathogen Informatics"/>
        </authorList>
    </citation>
    <scope>NUCLEOTIDE SEQUENCE [LARGE SCALE GENOMIC DNA]</scope>
</reference>
<gene>
    <name evidence="1" type="ORF">DILT_LOCUS1741</name>
</gene>
<proteinExistence type="predicted"/>
<dbReference type="OrthoDB" id="6282387at2759"/>
<evidence type="ECO:0000313" key="2">
    <source>
        <dbReference type="Proteomes" id="UP000281553"/>
    </source>
</evidence>
<sequence>MAEHLTNTSIILDLLKVITEAERVETKRNAAIVVGKLASSSHVHRDELNRLNGMRVLTPFAQWTNALCGDFMGSRIAGGL</sequence>
<accession>A0A3P6S378</accession>
<protein>
    <recommendedName>
        <fullName evidence="3">Condensin complex subunit 1 C-terminal domain-containing protein</fullName>
    </recommendedName>
</protein>
<dbReference type="Proteomes" id="UP000281553">
    <property type="component" value="Unassembled WGS sequence"/>
</dbReference>
<dbReference type="AlphaFoldDB" id="A0A3P6S378"/>
<evidence type="ECO:0000313" key="1">
    <source>
        <dbReference type="EMBL" id="VDK49601.1"/>
    </source>
</evidence>
<evidence type="ECO:0008006" key="3">
    <source>
        <dbReference type="Google" id="ProtNLM"/>
    </source>
</evidence>
<name>A0A3P6S378_DIBLA</name>
<keyword evidence="2" id="KW-1185">Reference proteome</keyword>
<organism evidence="1 2">
    <name type="scientific">Dibothriocephalus latus</name>
    <name type="common">Fish tapeworm</name>
    <name type="synonym">Diphyllobothrium latum</name>
    <dbReference type="NCBI Taxonomy" id="60516"/>
    <lineage>
        <taxon>Eukaryota</taxon>
        <taxon>Metazoa</taxon>
        <taxon>Spiralia</taxon>
        <taxon>Lophotrochozoa</taxon>
        <taxon>Platyhelminthes</taxon>
        <taxon>Cestoda</taxon>
        <taxon>Eucestoda</taxon>
        <taxon>Diphyllobothriidea</taxon>
        <taxon>Diphyllobothriidae</taxon>
        <taxon>Dibothriocephalus</taxon>
    </lineage>
</organism>
<dbReference type="EMBL" id="UYRU01013886">
    <property type="protein sequence ID" value="VDK49601.1"/>
    <property type="molecule type" value="Genomic_DNA"/>
</dbReference>